<keyword evidence="3" id="KW-1185">Reference proteome</keyword>
<proteinExistence type="predicted"/>
<comment type="caution">
    <text evidence="2">The sequence shown here is derived from an EMBL/GenBank/DDBJ whole genome shotgun (WGS) entry which is preliminary data.</text>
</comment>
<organism evidence="2 3">
    <name type="scientific">Vespula pensylvanica</name>
    <name type="common">Western yellow jacket</name>
    <name type="synonym">Wasp</name>
    <dbReference type="NCBI Taxonomy" id="30213"/>
    <lineage>
        <taxon>Eukaryota</taxon>
        <taxon>Metazoa</taxon>
        <taxon>Ecdysozoa</taxon>
        <taxon>Arthropoda</taxon>
        <taxon>Hexapoda</taxon>
        <taxon>Insecta</taxon>
        <taxon>Pterygota</taxon>
        <taxon>Neoptera</taxon>
        <taxon>Endopterygota</taxon>
        <taxon>Hymenoptera</taxon>
        <taxon>Apocrita</taxon>
        <taxon>Aculeata</taxon>
        <taxon>Vespoidea</taxon>
        <taxon>Vespidae</taxon>
        <taxon>Vespinae</taxon>
        <taxon>Vespula</taxon>
    </lineage>
</organism>
<evidence type="ECO:0000256" key="1">
    <source>
        <dbReference type="SAM" id="MobiDB-lite"/>
    </source>
</evidence>
<feature type="region of interest" description="Disordered" evidence="1">
    <location>
        <begin position="29"/>
        <end position="55"/>
    </location>
</feature>
<dbReference type="AlphaFoldDB" id="A0A834U976"/>
<evidence type="ECO:0000313" key="2">
    <source>
        <dbReference type="EMBL" id="KAF7423276.1"/>
    </source>
</evidence>
<name>A0A834U976_VESPE</name>
<sequence>MRTAVIKKRKLSAAIVRCRLLSVRRGRRADEKDEARDERTRNRPGDGDVRGGIGGGGEVVVEVEVEVEMEVVRYKLENPNQVHGRNQLDMRLLSALFQEILQTLRRENHVEEASTREGVSQETVLKTKLLFFPHPFDDNKFPRK</sequence>
<dbReference type="Proteomes" id="UP000600918">
    <property type="component" value="Unassembled WGS sequence"/>
</dbReference>
<evidence type="ECO:0000313" key="3">
    <source>
        <dbReference type="Proteomes" id="UP000600918"/>
    </source>
</evidence>
<gene>
    <name evidence="2" type="ORF">H0235_008559</name>
</gene>
<reference evidence="2" key="1">
    <citation type="journal article" date="2020" name="G3 (Bethesda)">
        <title>High-Quality Assemblies for Three Invasive Social Wasps from the &lt;i&gt;Vespula&lt;/i&gt; Genus.</title>
        <authorList>
            <person name="Harrop T.W.R."/>
            <person name="Guhlin J."/>
            <person name="McLaughlin G.M."/>
            <person name="Permina E."/>
            <person name="Stockwell P."/>
            <person name="Gilligan J."/>
            <person name="Le Lec M.F."/>
            <person name="Gruber M.A.M."/>
            <person name="Quinn O."/>
            <person name="Lovegrove M."/>
            <person name="Duncan E.J."/>
            <person name="Remnant E.J."/>
            <person name="Van Eeckhoven J."/>
            <person name="Graham B."/>
            <person name="Knapp R.A."/>
            <person name="Langford K.W."/>
            <person name="Kronenberg Z."/>
            <person name="Press M.O."/>
            <person name="Eacker S.M."/>
            <person name="Wilson-Rankin E.E."/>
            <person name="Purcell J."/>
            <person name="Lester P.J."/>
            <person name="Dearden P.K."/>
        </authorList>
    </citation>
    <scope>NUCLEOTIDE SEQUENCE</scope>
    <source>
        <strain evidence="2">Volc-1</strain>
    </source>
</reference>
<protein>
    <submittedName>
        <fullName evidence="2">Uncharacterized protein</fullName>
    </submittedName>
</protein>
<dbReference type="EMBL" id="JACSDY010000007">
    <property type="protein sequence ID" value="KAF7423276.1"/>
    <property type="molecule type" value="Genomic_DNA"/>
</dbReference>
<accession>A0A834U976</accession>
<feature type="compositionally biased region" description="Basic and acidic residues" evidence="1">
    <location>
        <begin position="29"/>
        <end position="49"/>
    </location>
</feature>